<sequence>MDDKYRYIFQSLIYGSLSTIAINIPLGGMLVVFGAFPLLLIFPDLATTSEWVEYGPFWLTIKKEEVWLLFWGYYILVWGMFFYFKNKRNSKNT</sequence>
<evidence type="ECO:0000313" key="2">
    <source>
        <dbReference type="EMBL" id="GAW96557.1"/>
    </source>
</evidence>
<keyword evidence="3" id="KW-1185">Reference proteome</keyword>
<evidence type="ECO:0000256" key="1">
    <source>
        <dbReference type="SAM" id="Phobius"/>
    </source>
</evidence>
<comment type="caution">
    <text evidence="2">The sequence shown here is derived from an EMBL/GenBank/DDBJ whole genome shotgun (WGS) entry which is preliminary data.</text>
</comment>
<proteinExistence type="predicted"/>
<protein>
    <submittedName>
        <fullName evidence="2">Uncharacterized protein</fullName>
    </submittedName>
</protein>
<name>A0ABQ0MW27_9GAMM</name>
<dbReference type="EMBL" id="BDQM01000016">
    <property type="protein sequence ID" value="GAW96557.1"/>
    <property type="molecule type" value="Genomic_DNA"/>
</dbReference>
<gene>
    <name evidence="2" type="ORF">MTCD1_02176</name>
</gene>
<feature type="transmembrane region" description="Helical" evidence="1">
    <location>
        <begin position="66"/>
        <end position="84"/>
    </location>
</feature>
<reference evidence="2 3" key="1">
    <citation type="submission" date="2017-06" db="EMBL/GenBank/DDBJ databases">
        <title>Whole Genome Sequences of Colwellia marinimaniae MTCD1.</title>
        <authorList>
            <person name="Kusumoto H."/>
            <person name="Inoue M."/>
            <person name="Tanikawa K."/>
            <person name="Maeji H."/>
            <person name="Cameron J.H."/>
            <person name="Bartlett D.H."/>
        </authorList>
    </citation>
    <scope>NUCLEOTIDE SEQUENCE [LARGE SCALE GENOMIC DNA]</scope>
    <source>
        <strain evidence="2 3">MTCD1</strain>
    </source>
</reference>
<organism evidence="2 3">
    <name type="scientific">Colwellia marinimaniae</name>
    <dbReference type="NCBI Taxonomy" id="1513592"/>
    <lineage>
        <taxon>Bacteria</taxon>
        <taxon>Pseudomonadati</taxon>
        <taxon>Pseudomonadota</taxon>
        <taxon>Gammaproteobacteria</taxon>
        <taxon>Alteromonadales</taxon>
        <taxon>Colwelliaceae</taxon>
        <taxon>Colwellia</taxon>
    </lineage>
</organism>
<dbReference type="Proteomes" id="UP000197068">
    <property type="component" value="Unassembled WGS sequence"/>
</dbReference>
<keyword evidence="1" id="KW-1133">Transmembrane helix</keyword>
<accession>A0ABQ0MW27</accession>
<keyword evidence="1" id="KW-0812">Transmembrane</keyword>
<feature type="transmembrane region" description="Helical" evidence="1">
    <location>
        <begin position="12"/>
        <end position="42"/>
    </location>
</feature>
<evidence type="ECO:0000313" key="3">
    <source>
        <dbReference type="Proteomes" id="UP000197068"/>
    </source>
</evidence>
<keyword evidence="1" id="KW-0472">Membrane</keyword>
<dbReference type="RefSeq" id="WP_057183170.1">
    <property type="nucleotide sequence ID" value="NZ_BDQM01000016.1"/>
</dbReference>